<comment type="function">
    <text evidence="5">Could be a nuclease involved in processing of the 5'-end of pre-16S rRNA.</text>
</comment>
<evidence type="ECO:0000313" key="8">
    <source>
        <dbReference type="Proteomes" id="UP000179880"/>
    </source>
</evidence>
<comment type="caution">
    <text evidence="7">The sequence shown here is derived from an EMBL/GenBank/DDBJ whole genome shotgun (WGS) entry which is preliminary data.</text>
</comment>
<dbReference type="GO" id="GO:0004518">
    <property type="term" value="F:nuclease activity"/>
    <property type="evidence" value="ECO:0007669"/>
    <property type="project" value="UniProtKB-KW"/>
</dbReference>
<dbReference type="SMART" id="SM00732">
    <property type="entry name" value="YqgFc"/>
    <property type="match status" value="1"/>
</dbReference>
<comment type="subcellular location">
    <subcellularLocation>
        <location evidence="5">Cytoplasm</location>
    </subcellularLocation>
</comment>
<feature type="domain" description="YqgF/RNase H-like" evidence="6">
    <location>
        <begin position="2"/>
        <end position="100"/>
    </location>
</feature>
<dbReference type="InterPro" id="IPR012337">
    <property type="entry name" value="RNaseH-like_sf"/>
</dbReference>
<keyword evidence="2 5" id="KW-0690">Ribosome biogenesis</keyword>
<proteinExistence type="inferred from homology"/>
<evidence type="ECO:0000259" key="6">
    <source>
        <dbReference type="SMART" id="SM00732"/>
    </source>
</evidence>
<protein>
    <recommendedName>
        <fullName evidence="5">Putative pre-16S rRNA nuclease</fullName>
        <ecNumber evidence="5">3.1.-.-</ecNumber>
    </recommendedName>
</protein>
<dbReference type="InterPro" id="IPR037027">
    <property type="entry name" value="YqgF/RNaseH-like_dom_sf"/>
</dbReference>
<keyword evidence="1 5" id="KW-0963">Cytoplasm</keyword>
<dbReference type="GO" id="GO:0005829">
    <property type="term" value="C:cytosol"/>
    <property type="evidence" value="ECO:0007669"/>
    <property type="project" value="TreeGrafter"/>
</dbReference>
<keyword evidence="4 5" id="KW-0378">Hydrolase</keyword>
<dbReference type="SUPFAM" id="SSF53098">
    <property type="entry name" value="Ribonuclease H-like"/>
    <property type="match status" value="1"/>
</dbReference>
<dbReference type="GO" id="GO:0016788">
    <property type="term" value="F:hydrolase activity, acting on ester bonds"/>
    <property type="evidence" value="ECO:0007669"/>
    <property type="project" value="UniProtKB-UniRule"/>
</dbReference>
<sequence length="130" mass="14108">MKRFLGIDYGTKRVGLALSDEAGCLAFPEKVLLNSPNLAKTISEICAQNKVSRIVLGQSLSSSGAENPVQAEITKLKIELEQASGLLVCLEPEIFSTSEASRYQKGRGLKDASAAAIILQRFLEKNKKRV</sequence>
<dbReference type="InterPro" id="IPR005227">
    <property type="entry name" value="YqgF"/>
</dbReference>
<dbReference type="InterPro" id="IPR006641">
    <property type="entry name" value="YqgF/RNaseH-like_dom"/>
</dbReference>
<dbReference type="Pfam" id="PF03652">
    <property type="entry name" value="RuvX"/>
    <property type="match status" value="1"/>
</dbReference>
<evidence type="ECO:0000256" key="4">
    <source>
        <dbReference type="ARBA" id="ARBA00022801"/>
    </source>
</evidence>
<dbReference type="Gene3D" id="3.30.420.140">
    <property type="entry name" value="YqgF/RNase H-like domain"/>
    <property type="match status" value="1"/>
</dbReference>
<evidence type="ECO:0000313" key="7">
    <source>
        <dbReference type="EMBL" id="OGI81648.1"/>
    </source>
</evidence>
<dbReference type="GO" id="GO:0000967">
    <property type="term" value="P:rRNA 5'-end processing"/>
    <property type="evidence" value="ECO:0007669"/>
    <property type="project" value="UniProtKB-UniRule"/>
</dbReference>
<dbReference type="AlphaFoldDB" id="A0A1F6WIC9"/>
<dbReference type="Proteomes" id="UP000179880">
    <property type="component" value="Unassembled WGS sequence"/>
</dbReference>
<dbReference type="PANTHER" id="PTHR33317">
    <property type="entry name" value="POLYNUCLEOTIDYL TRANSFERASE, RIBONUCLEASE H-LIKE SUPERFAMILY PROTEIN"/>
    <property type="match status" value="1"/>
</dbReference>
<organism evidence="7 8">
    <name type="scientific">Candidatus Nomurabacteria bacterium RIFCSPHIGHO2_02_FULL_42_24</name>
    <dbReference type="NCBI Taxonomy" id="1801757"/>
    <lineage>
        <taxon>Bacteria</taxon>
        <taxon>Candidatus Nomuraibacteriota</taxon>
    </lineage>
</organism>
<name>A0A1F6WIC9_9BACT</name>
<comment type="similarity">
    <text evidence="5">Belongs to the YqgF HJR family.</text>
</comment>
<evidence type="ECO:0000256" key="3">
    <source>
        <dbReference type="ARBA" id="ARBA00022722"/>
    </source>
</evidence>
<dbReference type="CDD" id="cd16964">
    <property type="entry name" value="YqgF"/>
    <property type="match status" value="1"/>
</dbReference>
<dbReference type="PANTHER" id="PTHR33317:SF4">
    <property type="entry name" value="POLYNUCLEOTIDYL TRANSFERASE, RIBONUCLEASE H-LIKE SUPERFAMILY PROTEIN"/>
    <property type="match status" value="1"/>
</dbReference>
<gene>
    <name evidence="7" type="ORF">A3B93_02210</name>
</gene>
<accession>A0A1F6WIC9</accession>
<dbReference type="HAMAP" id="MF_00651">
    <property type="entry name" value="Nuclease_YqgF"/>
    <property type="match status" value="1"/>
</dbReference>
<dbReference type="EC" id="3.1.-.-" evidence="5"/>
<reference evidence="7 8" key="1">
    <citation type="journal article" date="2016" name="Nat. Commun.">
        <title>Thousands of microbial genomes shed light on interconnected biogeochemical processes in an aquifer system.</title>
        <authorList>
            <person name="Anantharaman K."/>
            <person name="Brown C.T."/>
            <person name="Hug L.A."/>
            <person name="Sharon I."/>
            <person name="Castelle C.J."/>
            <person name="Probst A.J."/>
            <person name="Thomas B.C."/>
            <person name="Singh A."/>
            <person name="Wilkins M.J."/>
            <person name="Karaoz U."/>
            <person name="Brodie E.L."/>
            <person name="Williams K.H."/>
            <person name="Hubbard S.S."/>
            <person name="Banfield J.F."/>
        </authorList>
    </citation>
    <scope>NUCLEOTIDE SEQUENCE [LARGE SCALE GENOMIC DNA]</scope>
</reference>
<evidence type="ECO:0000256" key="2">
    <source>
        <dbReference type="ARBA" id="ARBA00022517"/>
    </source>
</evidence>
<evidence type="ECO:0000256" key="5">
    <source>
        <dbReference type="HAMAP-Rule" id="MF_00651"/>
    </source>
</evidence>
<keyword evidence="3 5" id="KW-0540">Nuclease</keyword>
<evidence type="ECO:0000256" key="1">
    <source>
        <dbReference type="ARBA" id="ARBA00022490"/>
    </source>
</evidence>
<dbReference type="EMBL" id="MFUH01000022">
    <property type="protein sequence ID" value="OGI81648.1"/>
    <property type="molecule type" value="Genomic_DNA"/>
</dbReference>